<dbReference type="AlphaFoldDB" id="I3IKA8"/>
<sequence length="55" mass="6577">MSDKEYYKKLYIQLRNESGKQPSLTAFYKKCNINKRELGRAFGSHAFSKLVSEWW</sequence>
<proteinExistence type="predicted"/>
<dbReference type="EMBL" id="BAFH01000003">
    <property type="protein sequence ID" value="GAB62153.1"/>
    <property type="molecule type" value="Genomic_DNA"/>
</dbReference>
<keyword evidence="2" id="KW-1185">Reference proteome</keyword>
<reference evidence="1 2" key="1">
    <citation type="journal article" date="2012" name="FEBS Lett.">
        <title>Anammox organism KSU-1 expresses a NirK-type copper-containing nitrite reductase instead of a NirS-type with cytochrome cd1.</title>
        <authorList>
            <person name="Hira D."/>
            <person name="Toh H."/>
            <person name="Migita C.T."/>
            <person name="Okubo H."/>
            <person name="Nishiyama T."/>
            <person name="Hattori M."/>
            <person name="Furukawa K."/>
            <person name="Fujii T."/>
        </authorList>
    </citation>
    <scope>NUCLEOTIDE SEQUENCE [LARGE SCALE GENOMIC DNA]</scope>
</reference>
<dbReference type="Proteomes" id="UP000002985">
    <property type="component" value="Unassembled WGS sequence"/>
</dbReference>
<evidence type="ECO:0000313" key="1">
    <source>
        <dbReference type="EMBL" id="GAB62153.1"/>
    </source>
</evidence>
<comment type="caution">
    <text evidence="1">The sequence shown here is derived from an EMBL/GenBank/DDBJ whole genome shotgun (WGS) entry which is preliminary data.</text>
</comment>
<dbReference type="STRING" id="247490.KSU1_C0557"/>
<name>I3IKA8_9BACT</name>
<organism evidence="1 2">
    <name type="scientific">Candidatus Jettenia caeni</name>
    <dbReference type="NCBI Taxonomy" id="247490"/>
    <lineage>
        <taxon>Bacteria</taxon>
        <taxon>Pseudomonadati</taxon>
        <taxon>Planctomycetota</taxon>
        <taxon>Candidatus Brocadiia</taxon>
        <taxon>Candidatus Brocadiales</taxon>
        <taxon>Candidatus Brocadiaceae</taxon>
        <taxon>Candidatus Jettenia</taxon>
    </lineage>
</organism>
<evidence type="ECO:0000313" key="2">
    <source>
        <dbReference type="Proteomes" id="UP000002985"/>
    </source>
</evidence>
<accession>I3IKA8</accession>
<protein>
    <submittedName>
        <fullName evidence="1">Uncharacterized protein</fullName>
    </submittedName>
</protein>
<gene>
    <name evidence="1" type="ORF">KSU1_C0557</name>
</gene>